<comment type="caution">
    <text evidence="5">The sequence shown here is derived from an EMBL/GenBank/DDBJ whole genome shotgun (WGS) entry which is preliminary data.</text>
</comment>
<keyword evidence="2 5" id="KW-0378">Hydrolase</keyword>
<dbReference type="InterPro" id="IPR003833">
    <property type="entry name" value="CT_C_D"/>
</dbReference>
<dbReference type="PANTHER" id="PTHR34698:SF2">
    <property type="entry name" value="5-OXOPROLINASE SUBUNIT B"/>
    <property type="match status" value="1"/>
</dbReference>
<dbReference type="AlphaFoldDB" id="A0A0M3DHU9"/>
<dbReference type="EMBL" id="LBBT01000149">
    <property type="protein sequence ID" value="KKY01726.1"/>
    <property type="molecule type" value="Genomic_DNA"/>
</dbReference>
<reference evidence="5 6" key="1">
    <citation type="submission" date="2015-04" db="EMBL/GenBank/DDBJ databases">
        <title>Microcin producing Clostridium sp. JC272T.</title>
        <authorList>
            <person name="Jyothsna T."/>
            <person name="Sasikala C."/>
            <person name="Ramana C."/>
        </authorList>
    </citation>
    <scope>NUCLEOTIDE SEQUENCE [LARGE SCALE GENOMIC DNA]</scope>
    <source>
        <strain evidence="5 6">JC272</strain>
    </source>
</reference>
<accession>A0A0M3DHU9</accession>
<dbReference type="InterPro" id="IPR010016">
    <property type="entry name" value="PxpB"/>
</dbReference>
<evidence type="ECO:0000256" key="2">
    <source>
        <dbReference type="ARBA" id="ARBA00022801"/>
    </source>
</evidence>
<organism evidence="5 6">
    <name type="scientific">Paraclostridium benzoelyticum</name>
    <dbReference type="NCBI Taxonomy" id="1629550"/>
    <lineage>
        <taxon>Bacteria</taxon>
        <taxon>Bacillati</taxon>
        <taxon>Bacillota</taxon>
        <taxon>Clostridia</taxon>
        <taxon>Peptostreptococcales</taxon>
        <taxon>Peptostreptococcaceae</taxon>
        <taxon>Paraclostridium</taxon>
    </lineage>
</organism>
<dbReference type="InterPro" id="IPR029000">
    <property type="entry name" value="Cyclophilin-like_dom_sf"/>
</dbReference>
<dbReference type="GO" id="GO:0016787">
    <property type="term" value="F:hydrolase activity"/>
    <property type="evidence" value="ECO:0007669"/>
    <property type="project" value="UniProtKB-KW"/>
</dbReference>
<dbReference type="SMART" id="SM00796">
    <property type="entry name" value="AHS1"/>
    <property type="match status" value="1"/>
</dbReference>
<evidence type="ECO:0000256" key="1">
    <source>
        <dbReference type="ARBA" id="ARBA00022741"/>
    </source>
</evidence>
<dbReference type="NCBIfam" id="TIGR00370">
    <property type="entry name" value="5-oxoprolinase subunit PxpB"/>
    <property type="match status" value="1"/>
</dbReference>
<dbReference type="Gene3D" id="3.30.1360.40">
    <property type="match status" value="1"/>
</dbReference>
<gene>
    <name evidence="5" type="ORF">VN21_07125</name>
</gene>
<dbReference type="OrthoDB" id="9778567at2"/>
<dbReference type="PATRIC" id="fig|1629550.3.peg.871"/>
<sequence>METKYLLAGDKSIVVEFGDIIDEEINRKVINLMKSIEKSSLSDYIYEMIPTYRSLMIIYNPLKIAFNNLINTVKDMESNLEILEKHEKNIVKVPVLYGNDFGPDIETVAKHNGLKIEDVIKLHSEAEYLVYMLGFTPGFTYLGGMNNKLETPRLANPRVKIPEGSVGIAGKQTGVYPIESPGGWQLIGRTPIKLYDPKRENPILLKAGDYVKFIPITKDEFNNF</sequence>
<protein>
    <submittedName>
        <fullName evidence="5">Allophanate hydrolase</fullName>
    </submittedName>
</protein>
<keyword evidence="3" id="KW-0067">ATP-binding</keyword>
<dbReference type="Pfam" id="PF02682">
    <property type="entry name" value="CT_C_D"/>
    <property type="match status" value="1"/>
</dbReference>
<dbReference type="Gene3D" id="2.40.100.10">
    <property type="entry name" value="Cyclophilin-like"/>
    <property type="match status" value="1"/>
</dbReference>
<dbReference type="RefSeq" id="WP_046822651.1">
    <property type="nucleotide sequence ID" value="NZ_LBBT01000149.1"/>
</dbReference>
<name>A0A0M3DHU9_9FIRM</name>
<proteinExistence type="predicted"/>
<dbReference type="Proteomes" id="UP000034407">
    <property type="component" value="Unassembled WGS sequence"/>
</dbReference>
<dbReference type="PANTHER" id="PTHR34698">
    <property type="entry name" value="5-OXOPROLINASE SUBUNIT B"/>
    <property type="match status" value="1"/>
</dbReference>
<keyword evidence="6" id="KW-1185">Reference proteome</keyword>
<evidence type="ECO:0000313" key="5">
    <source>
        <dbReference type="EMBL" id="KKY01726.1"/>
    </source>
</evidence>
<keyword evidence="1" id="KW-0547">Nucleotide-binding</keyword>
<evidence type="ECO:0000256" key="3">
    <source>
        <dbReference type="ARBA" id="ARBA00022840"/>
    </source>
</evidence>
<evidence type="ECO:0000313" key="6">
    <source>
        <dbReference type="Proteomes" id="UP000034407"/>
    </source>
</evidence>
<feature type="domain" description="Carboxyltransferase" evidence="4">
    <location>
        <begin position="3"/>
        <end position="205"/>
    </location>
</feature>
<dbReference type="SUPFAM" id="SSF50891">
    <property type="entry name" value="Cyclophilin-like"/>
    <property type="match status" value="1"/>
</dbReference>
<evidence type="ECO:0000259" key="4">
    <source>
        <dbReference type="SMART" id="SM00796"/>
    </source>
</evidence>
<dbReference type="SUPFAM" id="SSF160467">
    <property type="entry name" value="PH0987 N-terminal domain-like"/>
    <property type="match status" value="1"/>
</dbReference>
<dbReference type="GO" id="GO:0005524">
    <property type="term" value="F:ATP binding"/>
    <property type="evidence" value="ECO:0007669"/>
    <property type="project" value="UniProtKB-KW"/>
</dbReference>